<dbReference type="Proteomes" id="UP000316659">
    <property type="component" value="Unassembled WGS sequence"/>
</dbReference>
<dbReference type="PANTHER" id="PTHR44942:SF4">
    <property type="entry name" value="METHYLTRANSFERASE TYPE 11 DOMAIN-CONTAINING PROTEIN"/>
    <property type="match status" value="1"/>
</dbReference>
<keyword evidence="3 5" id="KW-0808">Transferase</keyword>
<reference evidence="5 6" key="1">
    <citation type="submission" date="2019-06" db="EMBL/GenBank/DDBJ databases">
        <title>Whole genome shotgun sequence of Cellulosimicrobium cellulans NBRC 15516.</title>
        <authorList>
            <person name="Hosoyama A."/>
            <person name="Uohara A."/>
            <person name="Ohji S."/>
            <person name="Ichikawa N."/>
        </authorList>
    </citation>
    <scope>NUCLEOTIDE SEQUENCE [LARGE SCALE GENOMIC DNA]</scope>
    <source>
        <strain evidence="5 6">NBRC 15516</strain>
    </source>
</reference>
<evidence type="ECO:0000256" key="3">
    <source>
        <dbReference type="ARBA" id="ARBA00022679"/>
    </source>
</evidence>
<dbReference type="GO" id="GO:0008757">
    <property type="term" value="F:S-adenosylmethionine-dependent methyltransferase activity"/>
    <property type="evidence" value="ECO:0007669"/>
    <property type="project" value="InterPro"/>
</dbReference>
<evidence type="ECO:0000313" key="6">
    <source>
        <dbReference type="Proteomes" id="UP000316659"/>
    </source>
</evidence>
<name>A0A4Y4E238_CELCE</name>
<dbReference type="InterPro" id="IPR051052">
    <property type="entry name" value="Diverse_substrate_MTase"/>
</dbReference>
<protein>
    <submittedName>
        <fullName evidence="5">Methyltransferase type 11</fullName>
    </submittedName>
</protein>
<dbReference type="RefSeq" id="WP_141390478.1">
    <property type="nucleotide sequence ID" value="NZ_BJNZ01000022.1"/>
</dbReference>
<dbReference type="Gene3D" id="3.40.50.150">
    <property type="entry name" value="Vaccinia Virus protein VP39"/>
    <property type="match status" value="1"/>
</dbReference>
<gene>
    <name evidence="5" type="ORF">CCE02nite_30360</name>
</gene>
<comment type="similarity">
    <text evidence="1">Belongs to the methyltransferase superfamily.</text>
</comment>
<dbReference type="InterPro" id="IPR029063">
    <property type="entry name" value="SAM-dependent_MTases_sf"/>
</dbReference>
<dbReference type="CDD" id="cd02440">
    <property type="entry name" value="AdoMet_MTases"/>
    <property type="match status" value="1"/>
</dbReference>
<organism evidence="5 6">
    <name type="scientific">Cellulosimicrobium cellulans</name>
    <name type="common">Arthrobacter luteus</name>
    <dbReference type="NCBI Taxonomy" id="1710"/>
    <lineage>
        <taxon>Bacteria</taxon>
        <taxon>Bacillati</taxon>
        <taxon>Actinomycetota</taxon>
        <taxon>Actinomycetes</taxon>
        <taxon>Micrococcales</taxon>
        <taxon>Promicromonosporaceae</taxon>
        <taxon>Cellulosimicrobium</taxon>
    </lineage>
</organism>
<keyword evidence="2 5" id="KW-0489">Methyltransferase</keyword>
<evidence type="ECO:0000256" key="1">
    <source>
        <dbReference type="ARBA" id="ARBA00008361"/>
    </source>
</evidence>
<proteinExistence type="inferred from homology"/>
<dbReference type="PANTHER" id="PTHR44942">
    <property type="entry name" value="METHYLTRANSF_11 DOMAIN-CONTAINING PROTEIN"/>
    <property type="match status" value="1"/>
</dbReference>
<accession>A0A4Y4E238</accession>
<evidence type="ECO:0000259" key="4">
    <source>
        <dbReference type="Pfam" id="PF08241"/>
    </source>
</evidence>
<dbReference type="Pfam" id="PF08241">
    <property type="entry name" value="Methyltransf_11"/>
    <property type="match status" value="1"/>
</dbReference>
<evidence type="ECO:0000256" key="2">
    <source>
        <dbReference type="ARBA" id="ARBA00022603"/>
    </source>
</evidence>
<dbReference type="AlphaFoldDB" id="A0A4Y4E238"/>
<dbReference type="InterPro" id="IPR013216">
    <property type="entry name" value="Methyltransf_11"/>
</dbReference>
<dbReference type="EMBL" id="BJNZ01000022">
    <property type="protein sequence ID" value="GED11037.1"/>
    <property type="molecule type" value="Genomic_DNA"/>
</dbReference>
<feature type="domain" description="Methyltransferase type 11" evidence="4">
    <location>
        <begin position="42"/>
        <end position="132"/>
    </location>
</feature>
<comment type="caution">
    <text evidence="5">The sequence shown here is derived from an EMBL/GenBank/DDBJ whole genome shotgun (WGS) entry which is preliminary data.</text>
</comment>
<dbReference type="GO" id="GO:0032259">
    <property type="term" value="P:methylation"/>
    <property type="evidence" value="ECO:0007669"/>
    <property type="project" value="UniProtKB-KW"/>
</dbReference>
<sequence length="251" mass="26965">MADPMHFNTLADSYGSARPPYPAALWDRVRRTGLVAPGRRAVDLGAGTGEATGPLLAQGVDVVAVEPGTQLAAVLAAKHPTTEVVVARAEEAELGRAAFDLAVAATSIHWMDLDSLLPRLHRALVPEGRFLVWRHVFGDPTAEPTAFRDRVAQIVARRSRPPRAGDPEDLGATTPLLTASGLFTVEDVGEYRWSVELDAEQVRRLFSTFSDWTRGEVDEVADAVADLGGRVVEHYMSWLIVCAPVPGAGPA</sequence>
<dbReference type="SUPFAM" id="SSF53335">
    <property type="entry name" value="S-adenosyl-L-methionine-dependent methyltransferases"/>
    <property type="match status" value="1"/>
</dbReference>
<evidence type="ECO:0000313" key="5">
    <source>
        <dbReference type="EMBL" id="GED11037.1"/>
    </source>
</evidence>